<evidence type="ECO:0000313" key="2">
    <source>
        <dbReference type="Proteomes" id="UP001225316"/>
    </source>
</evidence>
<keyword evidence="2" id="KW-1185">Reference proteome</keyword>
<name>A0ABU1AS56_9BACT</name>
<protein>
    <submittedName>
        <fullName evidence="1">Exosortase-associated EpsI family protein</fullName>
    </submittedName>
</protein>
<sequence>MRQNQVIVLLSALLLLILAAGYMRTLELEDASKRIALFPQTGPGFTARSVALTDFESDMLGEASGYKWIYTWKGLRYAITILDGTHNRQAVHDPRYCFRGAGWQIETDEVISLAGGSARKLSLKKPAAKNMLQDSREVRSEALFFYSNGELVFDAPLEYWLRATLRRWLRTYGGDEPVLIMIQPLDAGVGILPAIHEFLPMLPMP</sequence>
<dbReference type="RefSeq" id="WP_308949069.1">
    <property type="nucleotide sequence ID" value="NZ_JARXHW010000008.1"/>
</dbReference>
<organism evidence="1 2">
    <name type="scientific">Thalassobacterium maritimum</name>
    <dbReference type="NCBI Taxonomy" id="3041265"/>
    <lineage>
        <taxon>Bacteria</taxon>
        <taxon>Pseudomonadati</taxon>
        <taxon>Verrucomicrobiota</taxon>
        <taxon>Opitutia</taxon>
        <taxon>Puniceicoccales</taxon>
        <taxon>Coraliomargaritaceae</taxon>
        <taxon>Thalassobacterium</taxon>
    </lineage>
</organism>
<comment type="caution">
    <text evidence="1">The sequence shown here is derived from an EMBL/GenBank/DDBJ whole genome shotgun (WGS) entry which is preliminary data.</text>
</comment>
<evidence type="ECO:0000313" key="1">
    <source>
        <dbReference type="EMBL" id="MDQ8206931.1"/>
    </source>
</evidence>
<reference evidence="1 2" key="1">
    <citation type="submission" date="2023-04" db="EMBL/GenBank/DDBJ databases">
        <title>A novel bacteria isolated from coastal sediment.</title>
        <authorList>
            <person name="Liu X.-J."/>
            <person name="Du Z.-J."/>
        </authorList>
    </citation>
    <scope>NUCLEOTIDE SEQUENCE [LARGE SCALE GENOMIC DNA]</scope>
    <source>
        <strain evidence="1 2">SDUM461003</strain>
    </source>
</reference>
<dbReference type="Proteomes" id="UP001225316">
    <property type="component" value="Unassembled WGS sequence"/>
</dbReference>
<accession>A0ABU1AS56</accession>
<dbReference type="EMBL" id="JARXHW010000008">
    <property type="protein sequence ID" value="MDQ8206931.1"/>
    <property type="molecule type" value="Genomic_DNA"/>
</dbReference>
<gene>
    <name evidence="1" type="ORF">QEH52_05385</name>
</gene>
<proteinExistence type="predicted"/>